<accession>A0ABS7XF73</accession>
<name>A0ABS7XF73_9GAMM</name>
<sequence length="381" mass="40011">MFMTATLSGLLACAAIFTTVAANATTEQALVCQGCNYQQAVSLAKSHAQPGPQCEDGSGTGYPTLETQICFSQPKKFVVFDAVSRQAYPFEVFHANQGGSISDLRSSIATRDRTVHPTVIELLNVGVDMHIELMSSFDQTAQRLISYQQTKVAQQKANASYAMPSGGCENDADAKAIRDAFDVQAIGTLQRIAQIDHREQTDGILNSLMSFFDRNTVSLDSVDFQLTKDEITVGASVVYSPKTKSFTAIYNSASDISLVDGRAANAVGTPILVYDIKTNSDSDLLVQVNKNNSYLSSNVPLSAVTNGTGAEVSVSSCAADAIAAVLPNVQFSVASGNGFGETPPSGPGGGSGGGSPENDCTRVLFGKANGTVVLVLTVNIC</sequence>
<evidence type="ECO:0000256" key="1">
    <source>
        <dbReference type="SAM" id="MobiDB-lite"/>
    </source>
</evidence>
<evidence type="ECO:0000313" key="3">
    <source>
        <dbReference type="EMBL" id="MBZ9613805.1"/>
    </source>
</evidence>
<organism evidence="3 4">
    <name type="scientific">Rheinheimera maricola</name>
    <dbReference type="NCBI Taxonomy" id="2793282"/>
    <lineage>
        <taxon>Bacteria</taxon>
        <taxon>Pseudomonadati</taxon>
        <taxon>Pseudomonadota</taxon>
        <taxon>Gammaproteobacteria</taxon>
        <taxon>Chromatiales</taxon>
        <taxon>Chromatiaceae</taxon>
        <taxon>Rheinheimera</taxon>
    </lineage>
</organism>
<feature type="chain" id="PRO_5045050542" evidence="2">
    <location>
        <begin position="25"/>
        <end position="381"/>
    </location>
</feature>
<dbReference type="EMBL" id="JAERPS020000011">
    <property type="protein sequence ID" value="MBZ9613805.1"/>
    <property type="molecule type" value="Genomic_DNA"/>
</dbReference>
<evidence type="ECO:0000313" key="4">
    <source>
        <dbReference type="Proteomes" id="UP000663814"/>
    </source>
</evidence>
<protein>
    <submittedName>
        <fullName evidence="3">Uncharacterized protein</fullName>
    </submittedName>
</protein>
<comment type="caution">
    <text evidence="3">The sequence shown here is derived from an EMBL/GenBank/DDBJ whole genome shotgun (WGS) entry which is preliminary data.</text>
</comment>
<keyword evidence="4" id="KW-1185">Reference proteome</keyword>
<feature type="signal peptide" evidence="2">
    <location>
        <begin position="1"/>
        <end position="24"/>
    </location>
</feature>
<dbReference type="RefSeq" id="WP_205313508.1">
    <property type="nucleotide sequence ID" value="NZ_JAERPS020000011.1"/>
</dbReference>
<gene>
    <name evidence="3" type="ORF">I4W93_019605</name>
</gene>
<feature type="region of interest" description="Disordered" evidence="1">
    <location>
        <begin position="337"/>
        <end position="357"/>
    </location>
</feature>
<proteinExistence type="predicted"/>
<keyword evidence="2" id="KW-0732">Signal</keyword>
<evidence type="ECO:0000256" key="2">
    <source>
        <dbReference type="SAM" id="SignalP"/>
    </source>
</evidence>
<reference evidence="3 4" key="2">
    <citation type="submission" date="2021-08" db="EMBL/GenBank/DDBJ databases">
        <title>Rheinheimera aquimaris sp. nov., isolated from seawater of the East Sea in Korea.</title>
        <authorList>
            <person name="Kim K.H."/>
            <person name="Wenting R."/>
            <person name="Kim K.R."/>
            <person name="Jeon C.O."/>
        </authorList>
    </citation>
    <scope>NUCLEOTIDE SEQUENCE [LARGE SCALE GENOMIC DNA]</scope>
    <source>
        <strain evidence="3 4">MA-13</strain>
    </source>
</reference>
<dbReference type="Proteomes" id="UP000663814">
    <property type="component" value="Unassembled WGS sequence"/>
</dbReference>
<reference evidence="3 4" key="1">
    <citation type="submission" date="2020-12" db="EMBL/GenBank/DDBJ databases">
        <authorList>
            <person name="Ruan W."/>
            <person name="Khan S.A."/>
            <person name="Jeon C.O."/>
        </authorList>
    </citation>
    <scope>NUCLEOTIDE SEQUENCE [LARGE SCALE GENOMIC DNA]</scope>
    <source>
        <strain evidence="3 4">MA-13</strain>
    </source>
</reference>